<evidence type="ECO:0000256" key="2">
    <source>
        <dbReference type="ARBA" id="ARBA00022729"/>
    </source>
</evidence>
<evidence type="ECO:0000256" key="5">
    <source>
        <dbReference type="ARBA" id="ARBA00023288"/>
    </source>
</evidence>
<proteinExistence type="predicted"/>
<dbReference type="AlphaFoldDB" id="A0A644UXW0"/>
<keyword evidence="5" id="KW-0449">Lipoprotein</keyword>
<gene>
    <name evidence="6" type="ORF">SDC9_29887</name>
</gene>
<name>A0A644UXW0_9ZZZZ</name>
<dbReference type="PROSITE" id="PS51257">
    <property type="entry name" value="PROKAR_LIPOPROTEIN"/>
    <property type="match status" value="1"/>
</dbReference>
<accession>A0A644UXW0</accession>
<keyword evidence="2" id="KW-0732">Signal</keyword>
<reference evidence="6" key="1">
    <citation type="submission" date="2019-08" db="EMBL/GenBank/DDBJ databases">
        <authorList>
            <person name="Kucharzyk K."/>
            <person name="Murdoch R.W."/>
            <person name="Higgins S."/>
            <person name="Loffler F."/>
        </authorList>
    </citation>
    <scope>NUCLEOTIDE SEQUENCE</scope>
</reference>
<dbReference type="Pfam" id="PF08085">
    <property type="entry name" value="Entericidin"/>
    <property type="match status" value="1"/>
</dbReference>
<dbReference type="InterPro" id="IPR012556">
    <property type="entry name" value="Entericidin"/>
</dbReference>
<dbReference type="GO" id="GO:0009636">
    <property type="term" value="P:response to toxic substance"/>
    <property type="evidence" value="ECO:0007669"/>
    <property type="project" value="InterPro"/>
</dbReference>
<evidence type="ECO:0000256" key="4">
    <source>
        <dbReference type="ARBA" id="ARBA00023139"/>
    </source>
</evidence>
<keyword evidence="4" id="KW-0564">Palmitate</keyword>
<organism evidence="6">
    <name type="scientific">bioreactor metagenome</name>
    <dbReference type="NCBI Taxonomy" id="1076179"/>
    <lineage>
        <taxon>unclassified sequences</taxon>
        <taxon>metagenomes</taxon>
        <taxon>ecological metagenomes</taxon>
    </lineage>
</organism>
<protein>
    <recommendedName>
        <fullName evidence="7">Entericidin B membrane lipoprotein</fullName>
    </recommendedName>
</protein>
<evidence type="ECO:0000256" key="3">
    <source>
        <dbReference type="ARBA" id="ARBA00023136"/>
    </source>
</evidence>
<sequence length="49" mass="5039">METKMPKTLILMLALSALAACETVKGAGRDMQAAGAAVTREAGKAQSDM</sequence>
<evidence type="ECO:0000256" key="1">
    <source>
        <dbReference type="ARBA" id="ARBA00022475"/>
    </source>
</evidence>
<evidence type="ECO:0008006" key="7">
    <source>
        <dbReference type="Google" id="ProtNLM"/>
    </source>
</evidence>
<evidence type="ECO:0000313" key="6">
    <source>
        <dbReference type="EMBL" id="MPL83928.1"/>
    </source>
</evidence>
<dbReference type="EMBL" id="VSSQ01000182">
    <property type="protein sequence ID" value="MPL83928.1"/>
    <property type="molecule type" value="Genomic_DNA"/>
</dbReference>
<comment type="caution">
    <text evidence="6">The sequence shown here is derived from an EMBL/GenBank/DDBJ whole genome shotgun (WGS) entry which is preliminary data.</text>
</comment>
<keyword evidence="1" id="KW-1003">Cell membrane</keyword>
<keyword evidence="3" id="KW-0472">Membrane</keyword>
<dbReference type="GO" id="GO:0016020">
    <property type="term" value="C:membrane"/>
    <property type="evidence" value="ECO:0007669"/>
    <property type="project" value="InterPro"/>
</dbReference>